<keyword evidence="3" id="KW-1185">Reference proteome</keyword>
<feature type="compositionally biased region" description="Low complexity" evidence="1">
    <location>
        <begin position="1"/>
        <end position="17"/>
    </location>
</feature>
<protein>
    <submittedName>
        <fullName evidence="2">Uncharacterized protein</fullName>
    </submittedName>
</protein>
<proteinExistence type="predicted"/>
<evidence type="ECO:0000313" key="3">
    <source>
        <dbReference type="Proteomes" id="UP000292695"/>
    </source>
</evidence>
<organism evidence="2 3">
    <name type="scientific">Kribbella sindirgiensis</name>
    <dbReference type="NCBI Taxonomy" id="1124744"/>
    <lineage>
        <taxon>Bacteria</taxon>
        <taxon>Bacillati</taxon>
        <taxon>Actinomycetota</taxon>
        <taxon>Actinomycetes</taxon>
        <taxon>Propionibacteriales</taxon>
        <taxon>Kribbellaceae</taxon>
        <taxon>Kribbella</taxon>
    </lineage>
</organism>
<feature type="compositionally biased region" description="Pro residues" evidence="1">
    <location>
        <begin position="18"/>
        <end position="33"/>
    </location>
</feature>
<sequence>MSQHIPQQPFYPQQQLPPQGPAGPGPQPPQPPQPKKRRRWIPWAVASGTFVLGLVIGAAPSGGTASTSAGTPQATATETVQAPGPTVTVTAPPVQVTAPPVTVTKPAPPAKTVTAAPPEAAVTFEGDGTYEVGVDIKPGKYKTAGGDGCYWARLKSLDGGFDAIIANNLSDGPQTVTIKKTDKGFETSNCAAWRKVA</sequence>
<dbReference type="RefSeq" id="WP_131290258.1">
    <property type="nucleotide sequence ID" value="NZ_SJKA01000006.1"/>
</dbReference>
<feature type="region of interest" description="Disordered" evidence="1">
    <location>
        <begin position="1"/>
        <end position="37"/>
    </location>
</feature>
<evidence type="ECO:0000256" key="1">
    <source>
        <dbReference type="SAM" id="MobiDB-lite"/>
    </source>
</evidence>
<gene>
    <name evidence="2" type="ORF">E0H50_19230</name>
</gene>
<comment type="caution">
    <text evidence="2">The sequence shown here is derived from an EMBL/GenBank/DDBJ whole genome shotgun (WGS) entry which is preliminary data.</text>
</comment>
<reference evidence="2 3" key="1">
    <citation type="submission" date="2019-02" db="EMBL/GenBank/DDBJ databases">
        <title>Kribbella capetownensis sp. nov. and Kribbella speibonae sp. nov., isolated from soil.</title>
        <authorList>
            <person name="Curtis S.M."/>
            <person name="Norton I."/>
            <person name="Everest G.J."/>
            <person name="Meyers P.R."/>
        </authorList>
    </citation>
    <scope>NUCLEOTIDE SEQUENCE [LARGE SCALE GENOMIC DNA]</scope>
    <source>
        <strain evidence="2 3">DSM 27082</strain>
    </source>
</reference>
<dbReference type="AlphaFoldDB" id="A0A4V2M3J9"/>
<accession>A0A4V2M3J9</accession>
<dbReference type="EMBL" id="SJKA01000006">
    <property type="protein sequence ID" value="TCC32332.1"/>
    <property type="molecule type" value="Genomic_DNA"/>
</dbReference>
<name>A0A4V2M3J9_9ACTN</name>
<evidence type="ECO:0000313" key="2">
    <source>
        <dbReference type="EMBL" id="TCC32332.1"/>
    </source>
</evidence>
<dbReference type="OrthoDB" id="166978at2"/>
<feature type="region of interest" description="Disordered" evidence="1">
    <location>
        <begin position="62"/>
        <end position="92"/>
    </location>
</feature>
<dbReference type="Proteomes" id="UP000292695">
    <property type="component" value="Unassembled WGS sequence"/>
</dbReference>